<dbReference type="PANTHER" id="PTHR11727:SF17">
    <property type="entry name" value="DIMETHYLADENOSINE TRANSFERASE 1, MITOCHONDRIAL"/>
    <property type="match status" value="1"/>
</dbReference>
<protein>
    <recommendedName>
        <fullName evidence="6">rRNA adenine N(6)-methyltransferase</fullName>
        <ecNumber evidence="6">2.1.1.-</ecNumber>
    </recommendedName>
</protein>
<dbReference type="GO" id="GO:0034246">
    <property type="term" value="F:mitochondrial transcription factor activity"/>
    <property type="evidence" value="ECO:0007669"/>
    <property type="project" value="TreeGrafter"/>
</dbReference>
<feature type="binding site" evidence="5">
    <location>
        <position position="81"/>
    </location>
    <ligand>
        <name>S-adenosyl-L-methionine</name>
        <dbReference type="ChEBI" id="CHEBI:59789"/>
    </ligand>
</feature>
<dbReference type="GO" id="GO:0000179">
    <property type="term" value="F:rRNA (adenine-N6,N6-)-dimethyltransferase activity"/>
    <property type="evidence" value="ECO:0007669"/>
    <property type="project" value="UniProtKB-UniRule"/>
</dbReference>
<evidence type="ECO:0000256" key="4">
    <source>
        <dbReference type="ARBA" id="ARBA00022884"/>
    </source>
</evidence>
<feature type="binding site" evidence="5">
    <location>
        <position position="32"/>
    </location>
    <ligand>
        <name>S-adenosyl-L-methionine</name>
        <dbReference type="ChEBI" id="CHEBI:59789"/>
    </ligand>
</feature>
<dbReference type="GO" id="GO:0006391">
    <property type="term" value="P:transcription initiation at mitochondrial promoter"/>
    <property type="evidence" value="ECO:0007669"/>
    <property type="project" value="TreeGrafter"/>
</dbReference>
<reference evidence="8" key="1">
    <citation type="submission" date="2022-11" db="UniProtKB">
        <authorList>
            <consortium name="WormBaseParasite"/>
        </authorList>
    </citation>
    <scope>IDENTIFICATION</scope>
</reference>
<evidence type="ECO:0000256" key="2">
    <source>
        <dbReference type="ARBA" id="ARBA00022679"/>
    </source>
</evidence>
<evidence type="ECO:0000256" key="1">
    <source>
        <dbReference type="ARBA" id="ARBA00022603"/>
    </source>
</evidence>
<dbReference type="AlphaFoldDB" id="A0A915B198"/>
<keyword evidence="1 5" id="KW-0489">Methyltransferase</keyword>
<feature type="binding site" evidence="5">
    <location>
        <position position="59"/>
    </location>
    <ligand>
        <name>S-adenosyl-L-methionine</name>
        <dbReference type="ChEBI" id="CHEBI:59789"/>
    </ligand>
</feature>
<sequence>MAKSFSRLPPLPALRDFIHMYKLNAKRILSQNFLMDMNLTRKIVRAAHIEEGDRVVEIGPGPGGITRAILEARCERLDVIEIDKRFIPPLQVSITSS</sequence>
<dbReference type="InterPro" id="IPR029063">
    <property type="entry name" value="SAM-dependent_MTases_sf"/>
</dbReference>
<dbReference type="Gene3D" id="3.40.50.150">
    <property type="entry name" value="Vaccinia Virus protein VP39"/>
    <property type="match status" value="1"/>
</dbReference>
<dbReference type="CDD" id="cd02440">
    <property type="entry name" value="AdoMet_MTases"/>
    <property type="match status" value="1"/>
</dbReference>
<dbReference type="WBParaSite" id="PgR022X_g133_t01">
    <property type="protein sequence ID" value="PgR022X_g133_t01"/>
    <property type="gene ID" value="PgR022X_g133"/>
</dbReference>
<keyword evidence="7" id="KW-1185">Reference proteome</keyword>
<dbReference type="InterPro" id="IPR001737">
    <property type="entry name" value="KsgA/Erm"/>
</dbReference>
<evidence type="ECO:0000313" key="8">
    <source>
        <dbReference type="WBParaSite" id="PgR022X_g133_t01"/>
    </source>
</evidence>
<feature type="binding site" evidence="5">
    <location>
        <position position="34"/>
    </location>
    <ligand>
        <name>S-adenosyl-L-methionine</name>
        <dbReference type="ChEBI" id="CHEBI:59789"/>
    </ligand>
</feature>
<name>A0A915B198_PARUN</name>
<accession>A0A915B198</accession>
<dbReference type="InterPro" id="IPR020596">
    <property type="entry name" value="rRNA_Ade_Mease_Trfase_CS"/>
</dbReference>
<dbReference type="GO" id="GO:0005759">
    <property type="term" value="C:mitochondrial matrix"/>
    <property type="evidence" value="ECO:0007669"/>
    <property type="project" value="TreeGrafter"/>
</dbReference>
<evidence type="ECO:0000256" key="3">
    <source>
        <dbReference type="ARBA" id="ARBA00022691"/>
    </source>
</evidence>
<keyword evidence="3 5" id="KW-0949">S-adenosyl-L-methionine</keyword>
<keyword evidence="2 5" id="KW-0808">Transferase</keyword>
<comment type="caution">
    <text evidence="5">Lacks conserved residue(s) required for the propagation of feature annotation.</text>
</comment>
<evidence type="ECO:0000313" key="7">
    <source>
        <dbReference type="Proteomes" id="UP000887569"/>
    </source>
</evidence>
<dbReference type="Pfam" id="PF00398">
    <property type="entry name" value="RrnaAD"/>
    <property type="match status" value="1"/>
</dbReference>
<dbReference type="PROSITE" id="PS51689">
    <property type="entry name" value="SAM_RNA_A_N6_MT"/>
    <property type="match status" value="1"/>
</dbReference>
<dbReference type="PROSITE" id="PS01131">
    <property type="entry name" value="RRNA_A_DIMETH"/>
    <property type="match status" value="1"/>
</dbReference>
<dbReference type="Proteomes" id="UP000887569">
    <property type="component" value="Unplaced"/>
</dbReference>
<evidence type="ECO:0000256" key="5">
    <source>
        <dbReference type="PROSITE-ProRule" id="PRU01026"/>
    </source>
</evidence>
<keyword evidence="4 5" id="KW-0694">RNA-binding</keyword>
<dbReference type="GO" id="GO:0003723">
    <property type="term" value="F:RNA binding"/>
    <property type="evidence" value="ECO:0007669"/>
    <property type="project" value="UniProtKB-UniRule"/>
</dbReference>
<evidence type="ECO:0000256" key="6">
    <source>
        <dbReference type="RuleBase" id="RU362106"/>
    </source>
</evidence>
<dbReference type="EC" id="2.1.1.-" evidence="6"/>
<dbReference type="PANTHER" id="PTHR11727">
    <property type="entry name" value="DIMETHYLADENOSINE TRANSFERASE"/>
    <property type="match status" value="1"/>
</dbReference>
<comment type="similarity">
    <text evidence="5 6">Belongs to the class I-like SAM-binding methyltransferase superfamily. rRNA adenine N(6)-methyltransferase family.</text>
</comment>
<keyword evidence="6" id="KW-0698">rRNA processing</keyword>
<dbReference type="SUPFAM" id="SSF53335">
    <property type="entry name" value="S-adenosyl-L-methionine-dependent methyltransferases"/>
    <property type="match status" value="1"/>
</dbReference>
<organism evidence="7 8">
    <name type="scientific">Parascaris univalens</name>
    <name type="common">Nematode worm</name>
    <dbReference type="NCBI Taxonomy" id="6257"/>
    <lineage>
        <taxon>Eukaryota</taxon>
        <taxon>Metazoa</taxon>
        <taxon>Ecdysozoa</taxon>
        <taxon>Nematoda</taxon>
        <taxon>Chromadorea</taxon>
        <taxon>Rhabditida</taxon>
        <taxon>Spirurina</taxon>
        <taxon>Ascaridomorpha</taxon>
        <taxon>Ascaridoidea</taxon>
        <taxon>Ascarididae</taxon>
        <taxon>Parascaris</taxon>
    </lineage>
</organism>
<proteinExistence type="inferred from homology"/>